<proteinExistence type="predicted"/>
<dbReference type="Proteomes" id="UP001501666">
    <property type="component" value="Unassembled WGS sequence"/>
</dbReference>
<organism evidence="1 2">
    <name type="scientific">Nonomuraea recticatena</name>
    <dbReference type="NCBI Taxonomy" id="46178"/>
    <lineage>
        <taxon>Bacteria</taxon>
        <taxon>Bacillati</taxon>
        <taxon>Actinomycetota</taxon>
        <taxon>Actinomycetes</taxon>
        <taxon>Streptosporangiales</taxon>
        <taxon>Streptosporangiaceae</taxon>
        <taxon>Nonomuraea</taxon>
    </lineage>
</organism>
<dbReference type="EMBL" id="BAAATE010000013">
    <property type="protein sequence ID" value="GAA2670752.1"/>
    <property type="molecule type" value="Genomic_DNA"/>
</dbReference>
<sequence length="111" mass="12378">MTELVGRWRSANGTAGVLFSDEVVFSADGTGELRHHSALHGEETLAFRWRMEGEAVLRLRLIDDEEDQDEDDLVAVEFRAHDSDAGRHVVLAEVGLDGFWLCLDPLERVGS</sequence>
<keyword evidence="2" id="KW-1185">Reference proteome</keyword>
<name>A0ABP6ELK5_9ACTN</name>
<comment type="caution">
    <text evidence="1">The sequence shown here is derived from an EMBL/GenBank/DDBJ whole genome shotgun (WGS) entry which is preliminary data.</text>
</comment>
<accession>A0ABP6ELK5</accession>
<reference evidence="2" key="1">
    <citation type="journal article" date="2019" name="Int. J. Syst. Evol. Microbiol.">
        <title>The Global Catalogue of Microorganisms (GCM) 10K type strain sequencing project: providing services to taxonomists for standard genome sequencing and annotation.</title>
        <authorList>
            <consortium name="The Broad Institute Genomics Platform"/>
            <consortium name="The Broad Institute Genome Sequencing Center for Infectious Disease"/>
            <person name="Wu L."/>
            <person name="Ma J."/>
        </authorList>
    </citation>
    <scope>NUCLEOTIDE SEQUENCE [LARGE SCALE GENOMIC DNA]</scope>
    <source>
        <strain evidence="2">JCM 6835</strain>
    </source>
</reference>
<dbReference type="RefSeq" id="WP_346149754.1">
    <property type="nucleotide sequence ID" value="NZ_BAAATE010000013.1"/>
</dbReference>
<gene>
    <name evidence="1" type="ORF">GCM10010412_049930</name>
</gene>
<evidence type="ECO:0000313" key="1">
    <source>
        <dbReference type="EMBL" id="GAA2670752.1"/>
    </source>
</evidence>
<protein>
    <submittedName>
        <fullName evidence="1">Uncharacterized protein</fullName>
    </submittedName>
</protein>
<evidence type="ECO:0000313" key="2">
    <source>
        <dbReference type="Proteomes" id="UP001501666"/>
    </source>
</evidence>